<feature type="compositionally biased region" description="Low complexity" evidence="1">
    <location>
        <begin position="579"/>
        <end position="594"/>
    </location>
</feature>
<feature type="compositionally biased region" description="Basic and acidic residues" evidence="1">
    <location>
        <begin position="316"/>
        <end position="341"/>
    </location>
</feature>
<feature type="compositionally biased region" description="Polar residues" evidence="1">
    <location>
        <begin position="537"/>
        <end position="553"/>
    </location>
</feature>
<proteinExistence type="predicted"/>
<feature type="compositionally biased region" description="Polar residues" evidence="1">
    <location>
        <begin position="283"/>
        <end position="292"/>
    </location>
</feature>
<dbReference type="PANTHER" id="PTHR12854">
    <property type="entry name" value="ATAXIN 2-RELATED"/>
    <property type="match status" value="1"/>
</dbReference>
<dbReference type="InterPro" id="IPR045117">
    <property type="entry name" value="ATXN2-like"/>
</dbReference>
<evidence type="ECO:0000259" key="2">
    <source>
        <dbReference type="SMART" id="SM01272"/>
    </source>
</evidence>
<reference evidence="3" key="1">
    <citation type="submission" date="2023-06" db="EMBL/GenBank/DDBJ databases">
        <authorList>
            <person name="Delattre M."/>
        </authorList>
    </citation>
    <scope>NUCLEOTIDE SEQUENCE</scope>
    <source>
        <strain evidence="3">AF72</strain>
    </source>
</reference>
<dbReference type="EMBL" id="CATQJA010002655">
    <property type="protein sequence ID" value="CAJ0579086.1"/>
    <property type="molecule type" value="Genomic_DNA"/>
</dbReference>
<accession>A0AA36D1S4</accession>
<dbReference type="SMART" id="SM01272">
    <property type="entry name" value="LsmAD"/>
    <property type="match status" value="1"/>
</dbReference>
<evidence type="ECO:0000313" key="3">
    <source>
        <dbReference type="EMBL" id="CAJ0579086.1"/>
    </source>
</evidence>
<feature type="compositionally biased region" description="Polar residues" evidence="1">
    <location>
        <begin position="567"/>
        <end position="578"/>
    </location>
</feature>
<dbReference type="PANTHER" id="PTHR12854:SF7">
    <property type="entry name" value="ATAXIN-2 HOMOLOG"/>
    <property type="match status" value="1"/>
</dbReference>
<evidence type="ECO:0000256" key="1">
    <source>
        <dbReference type="SAM" id="MobiDB-lite"/>
    </source>
</evidence>
<dbReference type="GO" id="GO:0003729">
    <property type="term" value="F:mRNA binding"/>
    <property type="evidence" value="ECO:0007669"/>
    <property type="project" value="TreeGrafter"/>
</dbReference>
<feature type="compositionally biased region" description="Basic and acidic residues" evidence="1">
    <location>
        <begin position="263"/>
        <end position="280"/>
    </location>
</feature>
<gene>
    <name evidence="3" type="ORF">MSPICULIGERA_LOCUS17319</name>
</gene>
<organism evidence="3 4">
    <name type="scientific">Mesorhabditis spiculigera</name>
    <dbReference type="NCBI Taxonomy" id="96644"/>
    <lineage>
        <taxon>Eukaryota</taxon>
        <taxon>Metazoa</taxon>
        <taxon>Ecdysozoa</taxon>
        <taxon>Nematoda</taxon>
        <taxon>Chromadorea</taxon>
        <taxon>Rhabditida</taxon>
        <taxon>Rhabditina</taxon>
        <taxon>Rhabditomorpha</taxon>
        <taxon>Rhabditoidea</taxon>
        <taxon>Rhabditidae</taxon>
        <taxon>Mesorhabditinae</taxon>
        <taxon>Mesorhabditis</taxon>
    </lineage>
</organism>
<comment type="caution">
    <text evidence="3">The sequence shown here is derived from an EMBL/GenBank/DDBJ whole genome shotgun (WGS) entry which is preliminary data.</text>
</comment>
<name>A0AA36D1S4_9BILA</name>
<feature type="region of interest" description="Disordered" evidence="1">
    <location>
        <begin position="537"/>
        <end position="610"/>
    </location>
</feature>
<feature type="non-terminal residue" evidence="3">
    <location>
        <position position="1"/>
    </location>
</feature>
<sequence>MASREISAIWEAAKGKETIIQNKDGKYFRGLFYGYDETGIKLIHCYEVNEENRDNLLPLAGDMIKQLVVPFIDIISTTFAPKWETETEKMFRTDAQYHGSKAAVAEREFEEWNGHDEELPNRATTLKNEDGRTGWSPDAMFASNRVLGVQSTYVEGHKQYTNVEIGENPELLARAERIAREIEASNTSKHRAMLENDDEERDIKKWNRNNRPNVEYNERAEALRGNGRPSKGNERKPMARRNPADSYESRDHSDSRNSTSSISERETFGNGPTKDEKVGNEEQAATTSSNAWTRGPPQGLVSSPVSSNQPSPVPKTDAKESASKEEDKKGETDGAEQRETPESAASGDGEAKGDSKKSEKKFTFNPNAAAFVPTKKPEAVEVVQIGSARGPHSVTTIPNYAMQPSSSIIQQNPVLYQYAGVPPQPYQTIPPTFAQYTVPAAQQPRAQPLMGGQHQGRPQAQPVFVPGPYAQVYPTGVGQNVPVATYFPGAAYPGGQVQAGQEGFIQQLPIQTQQIQQIGYIPQSHYQGTVPQMQYVQTSGTTQRFPSQPQRNGNGMEHYAGAPAHASQPQTPVPQANGAQQPAHPPQIQQNQPPAGAPPPAPSTASSPPFVIAPAQAPLFYGNQQMYFQQPTIQHVRIEPGQDVSFQLH</sequence>
<dbReference type="InterPro" id="IPR009604">
    <property type="entry name" value="LsmAD_domain"/>
</dbReference>
<feature type="domain" description="LsmAD" evidence="2">
    <location>
        <begin position="147"/>
        <end position="202"/>
    </location>
</feature>
<feature type="compositionally biased region" description="Basic and acidic residues" evidence="1">
    <location>
        <begin position="349"/>
        <end position="360"/>
    </location>
</feature>
<dbReference type="GO" id="GO:0034063">
    <property type="term" value="P:stress granule assembly"/>
    <property type="evidence" value="ECO:0007669"/>
    <property type="project" value="TreeGrafter"/>
</dbReference>
<protein>
    <recommendedName>
        <fullName evidence="2">LsmAD domain-containing protein</fullName>
    </recommendedName>
</protein>
<keyword evidence="4" id="KW-1185">Reference proteome</keyword>
<dbReference type="AlphaFoldDB" id="A0AA36D1S4"/>
<feature type="region of interest" description="Disordered" evidence="1">
    <location>
        <begin position="214"/>
        <end position="360"/>
    </location>
</feature>
<evidence type="ECO:0000313" key="4">
    <source>
        <dbReference type="Proteomes" id="UP001177023"/>
    </source>
</evidence>
<feature type="compositionally biased region" description="Low complexity" evidence="1">
    <location>
        <begin position="301"/>
        <end position="310"/>
    </location>
</feature>
<dbReference type="Proteomes" id="UP001177023">
    <property type="component" value="Unassembled WGS sequence"/>
</dbReference>
<dbReference type="GO" id="GO:0010494">
    <property type="term" value="C:cytoplasmic stress granule"/>
    <property type="evidence" value="ECO:0007669"/>
    <property type="project" value="TreeGrafter"/>
</dbReference>